<feature type="transmembrane region" description="Helical" evidence="12">
    <location>
        <begin position="326"/>
        <end position="342"/>
    </location>
</feature>
<evidence type="ECO:0000313" key="14">
    <source>
        <dbReference type="Proteomes" id="UP000703590"/>
    </source>
</evidence>
<dbReference type="InterPro" id="IPR004772">
    <property type="entry name" value="TrkH"/>
</dbReference>
<feature type="transmembrane region" description="Helical" evidence="12">
    <location>
        <begin position="456"/>
        <end position="481"/>
    </location>
</feature>
<comment type="similarity">
    <text evidence="2">Belongs to the TrkH potassium transport family.</text>
</comment>
<feature type="transmembrane region" description="Helical" evidence="12">
    <location>
        <begin position="183"/>
        <end position="202"/>
    </location>
</feature>
<accession>A0ABS2WQ15</accession>
<keyword evidence="14" id="KW-1185">Reference proteome</keyword>
<evidence type="ECO:0000256" key="10">
    <source>
        <dbReference type="ARBA" id="ARBA00023065"/>
    </source>
</evidence>
<keyword evidence="6" id="KW-0633">Potassium transport</keyword>
<dbReference type="Pfam" id="PF02386">
    <property type="entry name" value="TrkH"/>
    <property type="match status" value="1"/>
</dbReference>
<keyword evidence="8" id="KW-0630">Potassium</keyword>
<evidence type="ECO:0000256" key="8">
    <source>
        <dbReference type="ARBA" id="ARBA00022958"/>
    </source>
</evidence>
<dbReference type="EMBL" id="JAFHKK010000004">
    <property type="protein sequence ID" value="MBN2963723.1"/>
    <property type="molecule type" value="Genomic_DNA"/>
</dbReference>
<feature type="transmembrane region" description="Helical" evidence="12">
    <location>
        <begin position="392"/>
        <end position="414"/>
    </location>
</feature>
<feature type="transmembrane region" description="Helical" evidence="12">
    <location>
        <begin position="354"/>
        <end position="372"/>
    </location>
</feature>
<keyword evidence="9 12" id="KW-1133">Transmembrane helix</keyword>
<gene>
    <name evidence="13" type="ORF">JWV37_02930</name>
</gene>
<name>A0ABS2WQ15_9BACT</name>
<evidence type="ECO:0000256" key="9">
    <source>
        <dbReference type="ARBA" id="ARBA00022989"/>
    </source>
</evidence>
<proteinExistence type="inferred from homology"/>
<evidence type="ECO:0000256" key="5">
    <source>
        <dbReference type="ARBA" id="ARBA00022519"/>
    </source>
</evidence>
<reference evidence="13 14" key="3">
    <citation type="submission" date="2021-02" db="EMBL/GenBank/DDBJ databases">
        <authorList>
            <person name="Merkel A.Y."/>
        </authorList>
    </citation>
    <scope>NUCLEOTIDE SEQUENCE [LARGE SCALE GENOMIC DNA]</scope>
    <source>
        <strain evidence="13 14">T05b</strain>
    </source>
</reference>
<feature type="transmembrane region" description="Helical" evidence="12">
    <location>
        <begin position="12"/>
        <end position="35"/>
    </location>
</feature>
<reference evidence="13 14" key="1">
    <citation type="submission" date="2021-02" db="EMBL/GenBank/DDBJ databases">
        <title>Sulfurospirillum tamanensis sp. nov.</title>
        <authorList>
            <person name="Frolova A."/>
            <person name="Merkel A."/>
            <person name="Slobodkin A."/>
        </authorList>
    </citation>
    <scope>NUCLEOTIDE SEQUENCE [LARGE SCALE GENOMIC DNA]</scope>
    <source>
        <strain evidence="13 14">T05b</strain>
    </source>
</reference>
<feature type="transmembrane region" description="Helical" evidence="12">
    <location>
        <begin position="71"/>
        <end position="93"/>
    </location>
</feature>
<keyword evidence="5" id="KW-0997">Cell inner membrane</keyword>
<dbReference type="PIRSF" id="PIRSF006247">
    <property type="entry name" value="TrkH"/>
    <property type="match status" value="1"/>
</dbReference>
<dbReference type="InterPro" id="IPR003445">
    <property type="entry name" value="Cat_transpt"/>
</dbReference>
<keyword evidence="10" id="KW-0406">Ion transport</keyword>
<protein>
    <submittedName>
        <fullName evidence="13">TrkH family potassium uptake protein</fullName>
    </submittedName>
</protein>
<evidence type="ECO:0000256" key="2">
    <source>
        <dbReference type="ARBA" id="ARBA00009137"/>
    </source>
</evidence>
<keyword evidence="11 12" id="KW-0472">Membrane</keyword>
<dbReference type="RefSeq" id="WP_205458165.1">
    <property type="nucleotide sequence ID" value="NZ_JAFHKK010000004.1"/>
</dbReference>
<feature type="transmembrane region" description="Helical" evidence="12">
    <location>
        <begin position="238"/>
        <end position="255"/>
    </location>
</feature>
<dbReference type="Proteomes" id="UP000703590">
    <property type="component" value="Unassembled WGS sequence"/>
</dbReference>
<evidence type="ECO:0000256" key="1">
    <source>
        <dbReference type="ARBA" id="ARBA00004429"/>
    </source>
</evidence>
<evidence type="ECO:0000256" key="7">
    <source>
        <dbReference type="ARBA" id="ARBA00022692"/>
    </source>
</evidence>
<evidence type="ECO:0000256" key="11">
    <source>
        <dbReference type="ARBA" id="ARBA00023136"/>
    </source>
</evidence>
<evidence type="ECO:0000256" key="12">
    <source>
        <dbReference type="SAM" id="Phobius"/>
    </source>
</evidence>
<keyword evidence="4" id="KW-1003">Cell membrane</keyword>
<feature type="transmembrane region" description="Helical" evidence="12">
    <location>
        <begin position="41"/>
        <end position="59"/>
    </location>
</feature>
<evidence type="ECO:0000256" key="3">
    <source>
        <dbReference type="ARBA" id="ARBA00022448"/>
    </source>
</evidence>
<evidence type="ECO:0000256" key="4">
    <source>
        <dbReference type="ARBA" id="ARBA00022475"/>
    </source>
</evidence>
<dbReference type="PANTHER" id="PTHR32024">
    <property type="entry name" value="TRK SYSTEM POTASSIUM UPTAKE PROTEIN TRKG-RELATED"/>
    <property type="match status" value="1"/>
</dbReference>
<feature type="transmembrane region" description="Helical" evidence="12">
    <location>
        <begin position="421"/>
        <end position="444"/>
    </location>
</feature>
<evidence type="ECO:0000256" key="6">
    <source>
        <dbReference type="ARBA" id="ARBA00022538"/>
    </source>
</evidence>
<evidence type="ECO:0000313" key="13">
    <source>
        <dbReference type="EMBL" id="MBN2963723.1"/>
    </source>
</evidence>
<feature type="transmembrane region" description="Helical" evidence="12">
    <location>
        <begin position="136"/>
        <end position="162"/>
    </location>
</feature>
<comment type="subcellular location">
    <subcellularLocation>
        <location evidence="1">Cell inner membrane</location>
        <topology evidence="1">Multi-pass membrane protein</topology>
    </subcellularLocation>
</comment>
<reference evidence="14" key="2">
    <citation type="submission" date="2021-02" db="EMBL/GenBank/DDBJ databases">
        <title>Sulfurospirillum tamanensis sp. nov.</title>
        <authorList>
            <person name="Merkel A.Y."/>
        </authorList>
    </citation>
    <scope>NUCLEOTIDE SEQUENCE [LARGE SCALE GENOMIC DNA]</scope>
    <source>
        <strain evidence="14">T05b</strain>
    </source>
</reference>
<sequence>MDKHSVNNIAKLLSITGLALGVFLLLPVGVGIYYGESVWKFGVFVGCFLGLHGALFLTVRAHIFTLSLKEGILGVNLIWLLAGIAGGVPLWLYGDIRPMQAFFEAISGFTTTGATVFTDIEALPYSLLMLRSLMQWLGGMGILVLGVGLFSLINPSGSLALFKAEANGVKLEKITPKIKDTALVLWGIYFGLTCLNTLLLYLQGFGFFDALNHAFCTLSTGGFSTKNSSFGAFSDTPLALWTTTCFMLLGGINFLAHFKLLQGSTEGYRYDETRWYGVIFFFLAFILTIIGITSAELSFFEASTHAFFNIASLLTTTGFASVDYETWGQLAVAVCFIAMLIGGNGGSTSGGVKVVRFIIISKVVFAEIKKIIHPNAIFGVFMNKNLLSPSLVTATFGFMMLFILTNALIVIFLFGSGYDALTSISAAIACVGNVGPGFGLVGPAQHYGFFTDTEAFVLALGMIAGRLEIYTFFLVFFSGFWRRF</sequence>
<comment type="caution">
    <text evidence="13">The sequence shown here is derived from an EMBL/GenBank/DDBJ whole genome shotgun (WGS) entry which is preliminary data.</text>
</comment>
<keyword evidence="3" id="KW-0813">Transport</keyword>
<organism evidence="13 14">
    <name type="scientific">Sulfurospirillum tamanense</name>
    <dbReference type="NCBI Taxonomy" id="2813362"/>
    <lineage>
        <taxon>Bacteria</taxon>
        <taxon>Pseudomonadati</taxon>
        <taxon>Campylobacterota</taxon>
        <taxon>Epsilonproteobacteria</taxon>
        <taxon>Campylobacterales</taxon>
        <taxon>Sulfurospirillaceae</taxon>
        <taxon>Sulfurospirillum</taxon>
    </lineage>
</organism>
<feature type="transmembrane region" description="Helical" evidence="12">
    <location>
        <begin position="275"/>
        <end position="295"/>
    </location>
</feature>
<dbReference type="PANTHER" id="PTHR32024:SF2">
    <property type="entry name" value="TRK SYSTEM POTASSIUM UPTAKE PROTEIN TRKG-RELATED"/>
    <property type="match status" value="1"/>
</dbReference>
<keyword evidence="7 12" id="KW-0812">Transmembrane</keyword>